<evidence type="ECO:0000313" key="2">
    <source>
        <dbReference type="Proteomes" id="UP000887229"/>
    </source>
</evidence>
<dbReference type="Proteomes" id="UP000887229">
    <property type="component" value="Unassembled WGS sequence"/>
</dbReference>
<dbReference type="EMBL" id="MU251242">
    <property type="protein sequence ID" value="KAG9258936.1"/>
    <property type="molecule type" value="Genomic_DNA"/>
</dbReference>
<dbReference type="PANTHER" id="PTHR38887">
    <property type="entry name" value="CHROMOSOME 21, WHOLE GENOME SHOTGUN SEQUENCE"/>
    <property type="match status" value="1"/>
</dbReference>
<dbReference type="AlphaFoldDB" id="A0A9P7ZWE3"/>
<dbReference type="PANTHER" id="PTHR38887:SF1">
    <property type="entry name" value="RAS MODIFICATION PROTEIN ERF4"/>
    <property type="match status" value="1"/>
</dbReference>
<comment type="caution">
    <text evidence="1">The sequence shown here is derived from an EMBL/GenBank/DDBJ whole genome shotgun (WGS) entry which is preliminary data.</text>
</comment>
<accession>A0A9P7ZWE3</accession>
<organism evidence="1 2">
    <name type="scientific">Emericellopsis atlantica</name>
    <dbReference type="NCBI Taxonomy" id="2614577"/>
    <lineage>
        <taxon>Eukaryota</taxon>
        <taxon>Fungi</taxon>
        <taxon>Dikarya</taxon>
        <taxon>Ascomycota</taxon>
        <taxon>Pezizomycotina</taxon>
        <taxon>Sordariomycetes</taxon>
        <taxon>Hypocreomycetidae</taxon>
        <taxon>Hypocreales</taxon>
        <taxon>Bionectriaceae</taxon>
        <taxon>Emericellopsis</taxon>
    </lineage>
</organism>
<dbReference type="RefSeq" id="XP_046122860.1">
    <property type="nucleotide sequence ID" value="XM_046267256.1"/>
</dbReference>
<evidence type="ECO:0000313" key="1">
    <source>
        <dbReference type="EMBL" id="KAG9258936.1"/>
    </source>
</evidence>
<name>A0A9P7ZWE3_9HYPO</name>
<gene>
    <name evidence="1" type="ORF">F5Z01DRAFT_9764</name>
</gene>
<reference evidence="1" key="1">
    <citation type="journal article" date="2021" name="IMA Fungus">
        <title>Genomic characterization of three marine fungi, including Emericellopsis atlantica sp. nov. with signatures of a generalist lifestyle and marine biomass degradation.</title>
        <authorList>
            <person name="Hagestad O.C."/>
            <person name="Hou L."/>
            <person name="Andersen J.H."/>
            <person name="Hansen E.H."/>
            <person name="Altermark B."/>
            <person name="Li C."/>
            <person name="Kuhnert E."/>
            <person name="Cox R.J."/>
            <person name="Crous P.W."/>
            <person name="Spatafora J.W."/>
            <person name="Lail K."/>
            <person name="Amirebrahimi M."/>
            <person name="Lipzen A."/>
            <person name="Pangilinan J."/>
            <person name="Andreopoulos W."/>
            <person name="Hayes R.D."/>
            <person name="Ng V."/>
            <person name="Grigoriev I.V."/>
            <person name="Jackson S.A."/>
            <person name="Sutton T.D.S."/>
            <person name="Dobson A.D.W."/>
            <person name="Rama T."/>
        </authorList>
    </citation>
    <scope>NUCLEOTIDE SEQUENCE</scope>
    <source>
        <strain evidence="1">TS7</strain>
    </source>
</reference>
<keyword evidence="2" id="KW-1185">Reference proteome</keyword>
<dbReference type="GeneID" id="70298159"/>
<proteinExistence type="predicted"/>
<dbReference type="InterPro" id="IPR053221">
    <property type="entry name" value="Burnettramic_acid_biosynth"/>
</dbReference>
<sequence>MDHYHQQTHHPKFRDTTNDTRVYAYQHFDPTDTASHPGHPESQLHLPPSYKNAVLNSHTISPPPSLAVCSTPPSIQGRAIAIPATGHQVGAPILRAWPPALEGTGLSKSDFLNFIDRLNRVTVNSPPIQVLGLVGNIVGMVPLATTQIVGSAVNASAMVAGVAVRKGHTEMLLREANRDIFRPLGLCVKLAKMEAVAAMAGIPIVNADGRVDRKSHILPPLTGDGGVDQSVGVHQRRLMALEPYISPLVLEGLPDIEKPSNLLAKMHESTSARQAVKEEQQMMKKRGRLGKSRNDKEEKALRKLIFLVVERVM</sequence>
<protein>
    <submittedName>
        <fullName evidence="1">Uncharacterized protein</fullName>
    </submittedName>
</protein>
<dbReference type="OrthoDB" id="3068835at2759"/>